<dbReference type="PIRSF" id="PIRSF002465">
    <property type="entry name" value="Phsphlp_syn_PlsX"/>
    <property type="match status" value="1"/>
</dbReference>
<comment type="catalytic activity">
    <reaction evidence="1 10">
        <text>a fatty acyl-[ACP] + phosphate = an acyl phosphate + holo-[ACP]</text>
        <dbReference type="Rhea" id="RHEA:42292"/>
        <dbReference type="Rhea" id="RHEA-COMP:9685"/>
        <dbReference type="Rhea" id="RHEA-COMP:14125"/>
        <dbReference type="ChEBI" id="CHEBI:43474"/>
        <dbReference type="ChEBI" id="CHEBI:59918"/>
        <dbReference type="ChEBI" id="CHEBI:64479"/>
        <dbReference type="ChEBI" id="CHEBI:138651"/>
        <dbReference type="EC" id="2.3.1.274"/>
    </reaction>
</comment>
<protein>
    <recommendedName>
        <fullName evidence="8 10">Phosphate acyltransferase</fullName>
        <ecNumber evidence="8 10">2.3.1.274</ecNumber>
    </recommendedName>
    <alternativeName>
        <fullName evidence="10">Acyl-ACP phosphotransacylase</fullName>
    </alternativeName>
    <alternativeName>
        <fullName evidence="10">Acyl-[acyl-carrier-protein]--phosphate acyltransferase</fullName>
    </alternativeName>
    <alternativeName>
        <fullName evidence="10">Phosphate-acyl-ACP acyltransferase</fullName>
    </alternativeName>
</protein>
<dbReference type="PATRIC" id="fig|1423745.4.peg.644"/>
<evidence type="ECO:0000256" key="8">
    <source>
        <dbReference type="ARBA" id="ARBA00024069"/>
    </source>
</evidence>
<sequence>MIRLAVDAMGGDHAPEAMVAGAELARDQHQDLEILLFGDEQQLQAQLKDSTRIKIKPTTEMITMEDEPVRAVKGKRDSSIVQAALAVKNGAADALVSAGSTGALMVVGLLMIGRIKGIDRPGLTVTMPVIDNEIGFTMIDAGANADAKLDNIRQYATLGTFYAENVRKVKHPRVGLINNGSEADKGDIAHQKMHDMLVQMGENGEINFIGNIESRYLLNGVADVVVTDGFSGNVALKATEGSALAVINMLKTGIKTSGLRGKLGALLLKRPLQAIAKKMDYTRYGGAVLLGLQSPVIKGHGNSTAKMFKNCLDHAYEIASSGYTEAVKEYLLKSAVTKQATEK</sequence>
<name>A0A0R2CPJ8_9LACO</name>
<keyword evidence="3 10" id="KW-0444">Lipid biosynthesis</keyword>
<reference evidence="11 12" key="1">
    <citation type="journal article" date="2015" name="Genome Announc.">
        <title>Expanding the biotechnology potential of lactobacilli through comparative genomics of 213 strains and associated genera.</title>
        <authorList>
            <person name="Sun Z."/>
            <person name="Harris H.M."/>
            <person name="McCann A."/>
            <person name="Guo C."/>
            <person name="Argimon S."/>
            <person name="Zhang W."/>
            <person name="Yang X."/>
            <person name="Jeffery I.B."/>
            <person name="Cooney J.C."/>
            <person name="Kagawa T.F."/>
            <person name="Liu W."/>
            <person name="Song Y."/>
            <person name="Salvetti E."/>
            <person name="Wrobel A."/>
            <person name="Rasinkangas P."/>
            <person name="Parkhill J."/>
            <person name="Rea M.C."/>
            <person name="O'Sullivan O."/>
            <person name="Ritari J."/>
            <person name="Douillard F.P."/>
            <person name="Paul Ross R."/>
            <person name="Yang R."/>
            <person name="Briner A.E."/>
            <person name="Felis G.E."/>
            <person name="de Vos W.M."/>
            <person name="Barrangou R."/>
            <person name="Klaenhammer T.R."/>
            <person name="Caufield P.W."/>
            <person name="Cui Y."/>
            <person name="Zhang H."/>
            <person name="O'Toole P.W."/>
        </authorList>
    </citation>
    <scope>NUCLEOTIDE SEQUENCE [LARGE SCALE GENOMIC DNA]</scope>
    <source>
        <strain evidence="11 12">DSM 22689</strain>
    </source>
</reference>
<evidence type="ECO:0000256" key="7">
    <source>
        <dbReference type="ARBA" id="ARBA00023264"/>
    </source>
</evidence>
<dbReference type="SUPFAM" id="SSF53659">
    <property type="entry name" value="Isocitrate/Isopropylmalate dehydrogenase-like"/>
    <property type="match status" value="1"/>
</dbReference>
<dbReference type="AlphaFoldDB" id="A0A0R2CPJ8"/>
<dbReference type="PANTHER" id="PTHR30100">
    <property type="entry name" value="FATTY ACID/PHOSPHOLIPID SYNTHESIS PROTEIN PLSX"/>
    <property type="match status" value="1"/>
</dbReference>
<dbReference type="NCBIfam" id="TIGR00182">
    <property type="entry name" value="plsX"/>
    <property type="match status" value="1"/>
</dbReference>
<dbReference type="InterPro" id="IPR003664">
    <property type="entry name" value="FA_synthesis"/>
</dbReference>
<evidence type="ECO:0000256" key="9">
    <source>
        <dbReference type="ARBA" id="ARBA00046608"/>
    </source>
</evidence>
<dbReference type="Gene3D" id="3.40.718.10">
    <property type="entry name" value="Isopropylmalate Dehydrogenase"/>
    <property type="match status" value="1"/>
</dbReference>
<dbReference type="PANTHER" id="PTHR30100:SF1">
    <property type="entry name" value="PHOSPHATE ACYLTRANSFERASE"/>
    <property type="match status" value="1"/>
</dbReference>
<dbReference type="GO" id="GO:0005737">
    <property type="term" value="C:cytoplasm"/>
    <property type="evidence" value="ECO:0007669"/>
    <property type="project" value="UniProtKB-SubCell"/>
</dbReference>
<comment type="caution">
    <text evidence="11">The sequence shown here is derived from an EMBL/GenBank/DDBJ whole genome shotgun (WGS) entry which is preliminary data.</text>
</comment>
<proteinExistence type="inferred from homology"/>
<evidence type="ECO:0000256" key="1">
    <source>
        <dbReference type="ARBA" id="ARBA00001232"/>
    </source>
</evidence>
<comment type="pathway">
    <text evidence="10">Lipid metabolism; phospholipid metabolism.</text>
</comment>
<dbReference type="UniPathway" id="UPA00085"/>
<dbReference type="RefSeq" id="WP_035422254.1">
    <property type="nucleotide sequence ID" value="NZ_AYZI01000003.1"/>
</dbReference>
<evidence type="ECO:0000256" key="6">
    <source>
        <dbReference type="ARBA" id="ARBA00023209"/>
    </source>
</evidence>
<comment type="similarity">
    <text evidence="10">Belongs to the PlsX family.</text>
</comment>
<gene>
    <name evidence="10" type="primary">plsX</name>
    <name evidence="11" type="ORF">FC87_GL000604</name>
</gene>
<keyword evidence="5 10" id="KW-0443">Lipid metabolism</keyword>
<comment type="function">
    <text evidence="10">Catalyzes the reversible formation of acyl-phosphate (acyl-PO(4)) from acyl-[acyl-carrier-protein] (acyl-ACP). This enzyme utilizes acyl-ACP as fatty acyl donor, but not acyl-CoA.</text>
</comment>
<dbReference type="GO" id="GO:0043811">
    <property type="term" value="F:phosphate:acyl-[acyl carrier protein] acyltransferase activity"/>
    <property type="evidence" value="ECO:0007669"/>
    <property type="project" value="UniProtKB-UniRule"/>
</dbReference>
<dbReference type="GO" id="GO:0008654">
    <property type="term" value="P:phospholipid biosynthetic process"/>
    <property type="evidence" value="ECO:0007669"/>
    <property type="project" value="UniProtKB-KW"/>
</dbReference>
<dbReference type="HAMAP" id="MF_00019">
    <property type="entry name" value="PlsX"/>
    <property type="match status" value="1"/>
</dbReference>
<comment type="subcellular location">
    <subcellularLocation>
        <location evidence="10">Cytoplasm</location>
    </subcellularLocation>
    <text evidence="10">Associated with the membrane possibly through PlsY.</text>
</comment>
<evidence type="ECO:0000256" key="4">
    <source>
        <dbReference type="ARBA" id="ARBA00022679"/>
    </source>
</evidence>
<keyword evidence="7 10" id="KW-1208">Phospholipid metabolism</keyword>
<evidence type="ECO:0000313" key="12">
    <source>
        <dbReference type="Proteomes" id="UP000051586"/>
    </source>
</evidence>
<evidence type="ECO:0000313" key="11">
    <source>
        <dbReference type="EMBL" id="KRM91780.1"/>
    </source>
</evidence>
<evidence type="ECO:0000256" key="10">
    <source>
        <dbReference type="HAMAP-Rule" id="MF_00019"/>
    </source>
</evidence>
<evidence type="ECO:0000256" key="3">
    <source>
        <dbReference type="ARBA" id="ARBA00022516"/>
    </source>
</evidence>
<dbReference type="Pfam" id="PF02504">
    <property type="entry name" value="FA_synthesis"/>
    <property type="match status" value="1"/>
</dbReference>
<dbReference type="Proteomes" id="UP000051586">
    <property type="component" value="Unassembled WGS sequence"/>
</dbReference>
<dbReference type="GO" id="GO:0006633">
    <property type="term" value="P:fatty acid biosynthetic process"/>
    <property type="evidence" value="ECO:0007669"/>
    <property type="project" value="UniProtKB-UniRule"/>
</dbReference>
<keyword evidence="4 10" id="KW-0808">Transferase</keyword>
<dbReference type="EMBL" id="AYZI01000003">
    <property type="protein sequence ID" value="KRM91780.1"/>
    <property type="molecule type" value="Genomic_DNA"/>
</dbReference>
<organism evidence="11 12">
    <name type="scientific">Fructilactobacillus florum DSM 22689 = JCM 16035</name>
    <dbReference type="NCBI Taxonomy" id="1423745"/>
    <lineage>
        <taxon>Bacteria</taxon>
        <taxon>Bacillati</taxon>
        <taxon>Bacillota</taxon>
        <taxon>Bacilli</taxon>
        <taxon>Lactobacillales</taxon>
        <taxon>Lactobacillaceae</taxon>
        <taxon>Fructilactobacillus</taxon>
    </lineage>
</organism>
<dbReference type="InterPro" id="IPR012281">
    <property type="entry name" value="Phospholipid_synth_PlsX-like"/>
</dbReference>
<evidence type="ECO:0000256" key="2">
    <source>
        <dbReference type="ARBA" id="ARBA00022490"/>
    </source>
</evidence>
<dbReference type="EC" id="2.3.1.274" evidence="8 10"/>
<comment type="subunit">
    <text evidence="9 10">Homodimer. Probably interacts with PlsY.</text>
</comment>
<evidence type="ECO:0000256" key="5">
    <source>
        <dbReference type="ARBA" id="ARBA00023098"/>
    </source>
</evidence>
<keyword evidence="2 10" id="KW-0963">Cytoplasm</keyword>
<accession>A0A0R2CPJ8</accession>
<dbReference type="STRING" id="1423745.GCA_001311215_00128"/>
<keyword evidence="6 10" id="KW-0594">Phospholipid biosynthesis</keyword>